<dbReference type="Proteomes" id="UP000314294">
    <property type="component" value="Unassembled WGS sequence"/>
</dbReference>
<evidence type="ECO:0000313" key="3">
    <source>
        <dbReference type="EMBL" id="TNN50432.1"/>
    </source>
</evidence>
<proteinExistence type="predicted"/>
<accession>A0A4Z2GCS0</accession>
<feature type="signal peptide" evidence="2">
    <location>
        <begin position="1"/>
        <end position="21"/>
    </location>
</feature>
<comment type="caution">
    <text evidence="3">The sequence shown here is derived from an EMBL/GenBank/DDBJ whole genome shotgun (WGS) entry which is preliminary data.</text>
</comment>
<organism evidence="3 4">
    <name type="scientific">Liparis tanakae</name>
    <name type="common">Tanaka's snailfish</name>
    <dbReference type="NCBI Taxonomy" id="230148"/>
    <lineage>
        <taxon>Eukaryota</taxon>
        <taxon>Metazoa</taxon>
        <taxon>Chordata</taxon>
        <taxon>Craniata</taxon>
        <taxon>Vertebrata</taxon>
        <taxon>Euteleostomi</taxon>
        <taxon>Actinopterygii</taxon>
        <taxon>Neopterygii</taxon>
        <taxon>Teleostei</taxon>
        <taxon>Neoteleostei</taxon>
        <taxon>Acanthomorphata</taxon>
        <taxon>Eupercaria</taxon>
        <taxon>Perciformes</taxon>
        <taxon>Cottioidei</taxon>
        <taxon>Cottales</taxon>
        <taxon>Liparidae</taxon>
        <taxon>Liparis</taxon>
    </lineage>
</organism>
<evidence type="ECO:0000313" key="4">
    <source>
        <dbReference type="Proteomes" id="UP000314294"/>
    </source>
</evidence>
<keyword evidence="4" id="KW-1185">Reference proteome</keyword>
<gene>
    <name evidence="3" type="ORF">EYF80_039358</name>
</gene>
<feature type="chain" id="PRO_5021308136" evidence="2">
    <location>
        <begin position="22"/>
        <end position="160"/>
    </location>
</feature>
<dbReference type="EMBL" id="SRLO01000617">
    <property type="protein sequence ID" value="TNN50432.1"/>
    <property type="molecule type" value="Genomic_DNA"/>
</dbReference>
<evidence type="ECO:0000256" key="1">
    <source>
        <dbReference type="SAM" id="MobiDB-lite"/>
    </source>
</evidence>
<name>A0A4Z2GCS0_9TELE</name>
<protein>
    <submittedName>
        <fullName evidence="3">Uncharacterized protein</fullName>
    </submittedName>
</protein>
<feature type="region of interest" description="Disordered" evidence="1">
    <location>
        <begin position="85"/>
        <end position="135"/>
    </location>
</feature>
<evidence type="ECO:0000256" key="2">
    <source>
        <dbReference type="SAM" id="SignalP"/>
    </source>
</evidence>
<reference evidence="3 4" key="1">
    <citation type="submission" date="2019-03" db="EMBL/GenBank/DDBJ databases">
        <title>First draft genome of Liparis tanakae, snailfish: a comprehensive survey of snailfish specific genes.</title>
        <authorList>
            <person name="Kim W."/>
            <person name="Song I."/>
            <person name="Jeong J.-H."/>
            <person name="Kim D."/>
            <person name="Kim S."/>
            <person name="Ryu S."/>
            <person name="Song J.Y."/>
            <person name="Lee S.K."/>
        </authorList>
    </citation>
    <scope>NUCLEOTIDE SEQUENCE [LARGE SCALE GENOMIC DNA]</scope>
    <source>
        <tissue evidence="3">Muscle</tissue>
    </source>
</reference>
<dbReference type="AlphaFoldDB" id="A0A4Z2GCS0"/>
<keyword evidence="2" id="KW-0732">Signal</keyword>
<sequence length="160" mass="17525">MMLMWPKRAAMMLMWPTVNMSLTLLLKRGGGEGGVVVNPSAATRNGRQVGAGRAVGQQLELRLCEHLAGLRGAIFSQREADGQSLLAGQIPEESSSSGGQRADVAAVRRRRGDEVVQQEVTGQNYPRDAQQDHDADLERPKTADFLQDILKLHLHPDRGF</sequence>